<comment type="subcellular location">
    <subcellularLocation>
        <location evidence="1">Cell membrane</location>
        <topology evidence="1">Multi-pass membrane protein</topology>
    </subcellularLocation>
</comment>
<feature type="transmembrane region" description="Helical" evidence="7">
    <location>
        <begin position="272"/>
        <end position="290"/>
    </location>
</feature>
<accession>A0ABX2U4Q9</accession>
<dbReference type="InterPro" id="IPR017039">
    <property type="entry name" value="Virul_fac_BrkB"/>
</dbReference>
<dbReference type="PANTHER" id="PTHR30213">
    <property type="entry name" value="INNER MEMBRANE PROTEIN YHJD"/>
    <property type="match status" value="1"/>
</dbReference>
<sequence>MNLHHAMHAASEGALPGMPSAHPAHRSPLPSRRERGWWSMGKATVQGWIDDRAASMGAALSYYTFFSMAPLLLIVISLAGLLLGREAAQGHLMDELVGLFGQQAAASIQAMVASAREPAESWWGTVVGLGAMLVGATTVFAELQGALDRIWEAPDRPAGTGLWGLLRARVLSFGLILGLAFLLMVSLVVGAVVTALGRWWSSALGSWEWVAQGLNFGVGYLLTSVIFAMIYKLMPRAHVQWKDVWVGAVVTSLLFSVGKFLIGLYLGATGIASAYGAAGSIVVVLVWVYYSAQVFLLGAEFTWVYAQARGSRSGQNRPV</sequence>
<evidence type="ECO:0000313" key="8">
    <source>
        <dbReference type="EMBL" id="OAD40560.1"/>
    </source>
</evidence>
<keyword evidence="9" id="KW-1185">Reference proteome</keyword>
<feature type="transmembrane region" description="Helical" evidence="7">
    <location>
        <begin position="121"/>
        <end position="141"/>
    </location>
</feature>
<dbReference type="PANTHER" id="PTHR30213:SF1">
    <property type="entry name" value="INNER MEMBRANE PROTEIN YHJD"/>
    <property type="match status" value="1"/>
</dbReference>
<keyword evidence="5 7" id="KW-0472">Membrane</keyword>
<reference evidence="8 9" key="1">
    <citation type="submission" date="2016-02" db="EMBL/GenBank/DDBJ databases">
        <title>Draft genome sequence of Hydrogenophaga sp. LPB0072.</title>
        <authorList>
            <person name="Shin S.-K."/>
            <person name="Yi H."/>
        </authorList>
    </citation>
    <scope>NUCLEOTIDE SEQUENCE [LARGE SCALE GENOMIC DNA]</scope>
    <source>
        <strain evidence="8 9">LPB0072</strain>
    </source>
</reference>
<dbReference type="Proteomes" id="UP000185657">
    <property type="component" value="Unassembled WGS sequence"/>
</dbReference>
<evidence type="ECO:0000256" key="7">
    <source>
        <dbReference type="SAM" id="Phobius"/>
    </source>
</evidence>
<evidence type="ECO:0000256" key="6">
    <source>
        <dbReference type="SAM" id="MobiDB-lite"/>
    </source>
</evidence>
<dbReference type="Pfam" id="PF03631">
    <property type="entry name" value="Virul_fac_BrkB"/>
    <property type="match status" value="1"/>
</dbReference>
<evidence type="ECO:0000313" key="9">
    <source>
        <dbReference type="Proteomes" id="UP000185657"/>
    </source>
</evidence>
<feature type="transmembrane region" description="Helical" evidence="7">
    <location>
        <begin position="62"/>
        <end position="84"/>
    </location>
</feature>
<keyword evidence="2" id="KW-1003">Cell membrane</keyword>
<keyword evidence="3 7" id="KW-0812">Transmembrane</keyword>
<feature type="transmembrane region" description="Helical" evidence="7">
    <location>
        <begin position="209"/>
        <end position="231"/>
    </location>
</feature>
<dbReference type="EMBL" id="LVWD01000030">
    <property type="protein sequence ID" value="OAD40560.1"/>
    <property type="molecule type" value="Genomic_DNA"/>
</dbReference>
<comment type="caution">
    <text evidence="8">The sequence shown here is derived from an EMBL/GenBank/DDBJ whole genome shotgun (WGS) entry which is preliminary data.</text>
</comment>
<protein>
    <submittedName>
        <fullName evidence="8">Uncharacterized protein</fullName>
    </submittedName>
</protein>
<dbReference type="PIRSF" id="PIRSF035875">
    <property type="entry name" value="RNase_BN"/>
    <property type="match status" value="1"/>
</dbReference>
<keyword evidence="4 7" id="KW-1133">Transmembrane helix</keyword>
<evidence type="ECO:0000256" key="5">
    <source>
        <dbReference type="ARBA" id="ARBA00023136"/>
    </source>
</evidence>
<feature type="transmembrane region" description="Helical" evidence="7">
    <location>
        <begin position="170"/>
        <end position="197"/>
    </location>
</feature>
<proteinExistence type="predicted"/>
<dbReference type="NCBIfam" id="TIGR00765">
    <property type="entry name" value="yihY_not_rbn"/>
    <property type="match status" value="1"/>
</dbReference>
<gene>
    <name evidence="8" type="ORF">LPB72_16860</name>
</gene>
<evidence type="ECO:0000256" key="3">
    <source>
        <dbReference type="ARBA" id="ARBA00022692"/>
    </source>
</evidence>
<organism evidence="8 9">
    <name type="scientific">Hydrogenophaga crassostreae</name>
    <dbReference type="NCBI Taxonomy" id="1763535"/>
    <lineage>
        <taxon>Bacteria</taxon>
        <taxon>Pseudomonadati</taxon>
        <taxon>Pseudomonadota</taxon>
        <taxon>Betaproteobacteria</taxon>
        <taxon>Burkholderiales</taxon>
        <taxon>Comamonadaceae</taxon>
        <taxon>Hydrogenophaga</taxon>
    </lineage>
</organism>
<evidence type="ECO:0000256" key="4">
    <source>
        <dbReference type="ARBA" id="ARBA00022989"/>
    </source>
</evidence>
<feature type="transmembrane region" description="Helical" evidence="7">
    <location>
        <begin position="243"/>
        <end position="266"/>
    </location>
</feature>
<evidence type="ECO:0000256" key="2">
    <source>
        <dbReference type="ARBA" id="ARBA00022475"/>
    </source>
</evidence>
<name>A0ABX2U4Q9_9BURK</name>
<dbReference type="RefSeq" id="WP_331000312.1">
    <property type="nucleotide sequence ID" value="NZ_CP017476.1"/>
</dbReference>
<evidence type="ECO:0000256" key="1">
    <source>
        <dbReference type="ARBA" id="ARBA00004651"/>
    </source>
</evidence>
<feature type="region of interest" description="Disordered" evidence="6">
    <location>
        <begin position="13"/>
        <end position="34"/>
    </location>
</feature>